<proteinExistence type="predicted"/>
<sequence length="59" mass="6123">MAALEPDDAPFLTTAAALIAPRLTQLGVAATLLAPEPGVGLRPADLDRMQAALGQRRQT</sequence>
<name>A0A1H4WTM5_9ACTN</name>
<accession>A0A1H4WTM5</accession>
<dbReference type="AlphaFoldDB" id="A0A1H4WTM5"/>
<organism evidence="1 2">
    <name type="scientific">Nocardioides exalbidus</name>
    <dbReference type="NCBI Taxonomy" id="402596"/>
    <lineage>
        <taxon>Bacteria</taxon>
        <taxon>Bacillati</taxon>
        <taxon>Actinomycetota</taxon>
        <taxon>Actinomycetes</taxon>
        <taxon>Propionibacteriales</taxon>
        <taxon>Nocardioidaceae</taxon>
        <taxon>Nocardioides</taxon>
    </lineage>
</organism>
<protein>
    <submittedName>
        <fullName evidence="1">Uncharacterized protein</fullName>
    </submittedName>
</protein>
<reference evidence="2" key="1">
    <citation type="submission" date="2016-10" db="EMBL/GenBank/DDBJ databases">
        <authorList>
            <person name="Varghese N."/>
            <person name="Submissions S."/>
        </authorList>
    </citation>
    <scope>NUCLEOTIDE SEQUENCE [LARGE SCALE GENOMIC DNA]</scope>
    <source>
        <strain evidence="2">DSM 22017</strain>
    </source>
</reference>
<dbReference type="Proteomes" id="UP000198742">
    <property type="component" value="Unassembled WGS sequence"/>
</dbReference>
<evidence type="ECO:0000313" key="2">
    <source>
        <dbReference type="Proteomes" id="UP000198742"/>
    </source>
</evidence>
<gene>
    <name evidence="1" type="ORF">SAMN04489844_3342</name>
</gene>
<evidence type="ECO:0000313" key="1">
    <source>
        <dbReference type="EMBL" id="SEC95904.1"/>
    </source>
</evidence>
<dbReference type="EMBL" id="FNRT01000002">
    <property type="protein sequence ID" value="SEC95904.1"/>
    <property type="molecule type" value="Genomic_DNA"/>
</dbReference>
<keyword evidence="2" id="KW-1185">Reference proteome</keyword>